<gene>
    <name evidence="7" type="ORF">BHE16_05620</name>
</gene>
<evidence type="ECO:0000256" key="4">
    <source>
        <dbReference type="ARBA" id="ARBA00022989"/>
    </source>
</evidence>
<keyword evidence="8" id="KW-1185">Reference proteome</keyword>
<evidence type="ECO:0000256" key="1">
    <source>
        <dbReference type="ARBA" id="ARBA00004651"/>
    </source>
</evidence>
<protein>
    <submittedName>
        <fullName evidence="7">Uncharacterized protein</fullName>
    </submittedName>
</protein>
<name>A0A1L2ZNH2_9MICC</name>
<feature type="transmembrane region" description="Helical" evidence="6">
    <location>
        <begin position="216"/>
        <end position="240"/>
    </location>
</feature>
<dbReference type="GO" id="GO:0005886">
    <property type="term" value="C:plasma membrane"/>
    <property type="evidence" value="ECO:0007669"/>
    <property type="project" value="UniProtKB-SubCell"/>
</dbReference>
<feature type="transmembrane region" description="Helical" evidence="6">
    <location>
        <begin position="70"/>
        <end position="92"/>
    </location>
</feature>
<dbReference type="AlphaFoldDB" id="A0A1L2ZNH2"/>
<dbReference type="Proteomes" id="UP000183530">
    <property type="component" value="Chromosome"/>
</dbReference>
<accession>A0A1L2ZNH2</accession>
<evidence type="ECO:0000256" key="3">
    <source>
        <dbReference type="ARBA" id="ARBA00022692"/>
    </source>
</evidence>
<proteinExistence type="predicted"/>
<dbReference type="EMBL" id="CP018135">
    <property type="protein sequence ID" value="APF40581.1"/>
    <property type="molecule type" value="Genomic_DNA"/>
</dbReference>
<evidence type="ECO:0000256" key="5">
    <source>
        <dbReference type="ARBA" id="ARBA00023136"/>
    </source>
</evidence>
<dbReference type="PANTHER" id="PTHR30213">
    <property type="entry name" value="INNER MEMBRANE PROTEIN YHJD"/>
    <property type="match status" value="1"/>
</dbReference>
<keyword evidence="2" id="KW-1003">Cell membrane</keyword>
<feature type="transmembrane region" description="Helical" evidence="6">
    <location>
        <begin position="287"/>
        <end position="308"/>
    </location>
</feature>
<feature type="transmembrane region" description="Helical" evidence="6">
    <location>
        <begin position="377"/>
        <end position="394"/>
    </location>
</feature>
<evidence type="ECO:0000313" key="8">
    <source>
        <dbReference type="Proteomes" id="UP000183530"/>
    </source>
</evidence>
<evidence type="ECO:0000256" key="2">
    <source>
        <dbReference type="ARBA" id="ARBA00022475"/>
    </source>
</evidence>
<dbReference type="NCBIfam" id="TIGR00765">
    <property type="entry name" value="yihY_not_rbn"/>
    <property type="match status" value="1"/>
</dbReference>
<dbReference type="PANTHER" id="PTHR30213:SF0">
    <property type="entry name" value="UPF0761 MEMBRANE PROTEIN YIHY"/>
    <property type="match status" value="1"/>
</dbReference>
<organism evidence="7 8">
    <name type="scientific">Neomicrococcus aestuarii</name>
    <dbReference type="NCBI Taxonomy" id="556325"/>
    <lineage>
        <taxon>Bacteria</taxon>
        <taxon>Bacillati</taxon>
        <taxon>Actinomycetota</taxon>
        <taxon>Actinomycetes</taxon>
        <taxon>Micrococcales</taxon>
        <taxon>Micrococcaceae</taxon>
        <taxon>Neomicrococcus</taxon>
    </lineage>
</organism>
<sequence length="414" mass="45071">MKVHPTEAVMTVSPLSGTRSAIDTIESNDPEFREIVENPPRLKGKVLKYSLGRALREFTRDGCLDMAAGLTYRAVFAIFPGLLALVSLLGVIGQAETTTQFMVDLINQMGSKEMAKTLEQPIMQLASSSGAGLGLLIGVLGGIWTASNYVVAFSKSLNTIFEVDEGRPIWSLRAVTYTVTLVIVLLAVLAIALLILSGPVATGLGAVIGLGPQALAVWNIAKWPLLVLIAIFMISTLYYWTPNARQSKYRILSFGAFIALLVIGLATLGFSVYLANFSNYNATYGSIGGVIVFLLWLWIMNAVLLFGAEVDAELERGRQLQSGIDAEDTLKLPVRGFKATLKKEEKYIKDVQEAQDLRHEYNPEKHKDPEAESEKRMWTVLAGGLAVFLGVGLVRKIRGDGPLFDNVDGEDAKS</sequence>
<keyword evidence="3 6" id="KW-0812">Transmembrane</keyword>
<feature type="transmembrane region" description="Helical" evidence="6">
    <location>
        <begin position="252"/>
        <end position="275"/>
    </location>
</feature>
<keyword evidence="4 6" id="KW-1133">Transmembrane helix</keyword>
<feature type="transmembrane region" description="Helical" evidence="6">
    <location>
        <begin position="131"/>
        <end position="153"/>
    </location>
</feature>
<dbReference type="InterPro" id="IPR017039">
    <property type="entry name" value="Virul_fac_BrkB"/>
</dbReference>
<comment type="subcellular location">
    <subcellularLocation>
        <location evidence="1">Cell membrane</location>
        <topology evidence="1">Multi-pass membrane protein</topology>
    </subcellularLocation>
</comment>
<reference evidence="7 8" key="1">
    <citation type="submission" date="2016-11" db="EMBL/GenBank/DDBJ databases">
        <title>Genome sequencing of Zhihengliuella aestuarii B18 antagonistic to Plasmodiophora brassicae.</title>
        <authorList>
            <person name="Luo Y."/>
        </authorList>
    </citation>
    <scope>NUCLEOTIDE SEQUENCE [LARGE SCALE GENOMIC DNA]</scope>
    <source>
        <strain evidence="7 8">B18</strain>
    </source>
</reference>
<keyword evidence="5 6" id="KW-0472">Membrane</keyword>
<evidence type="ECO:0000313" key="7">
    <source>
        <dbReference type="EMBL" id="APF40581.1"/>
    </source>
</evidence>
<dbReference type="Pfam" id="PF03631">
    <property type="entry name" value="Virul_fac_BrkB"/>
    <property type="match status" value="1"/>
</dbReference>
<feature type="transmembrane region" description="Helical" evidence="6">
    <location>
        <begin position="174"/>
        <end position="196"/>
    </location>
</feature>
<evidence type="ECO:0000256" key="6">
    <source>
        <dbReference type="SAM" id="Phobius"/>
    </source>
</evidence>
<dbReference type="KEGG" id="nae:BHE16_05620"/>
<dbReference type="STRING" id="556325.BHE16_05620"/>